<evidence type="ECO:0000313" key="4">
    <source>
        <dbReference type="EMBL" id="QBO57220.1"/>
    </source>
</evidence>
<evidence type="ECO:0000313" key="5">
    <source>
        <dbReference type="Proteomes" id="UP000294419"/>
    </source>
</evidence>
<dbReference type="OrthoDB" id="906679at2"/>
<evidence type="ECO:0000256" key="2">
    <source>
        <dbReference type="SAM" id="SignalP"/>
    </source>
</evidence>
<keyword evidence="5" id="KW-1185">Reference proteome</keyword>
<organism evidence="4 5">
    <name type="scientific">Chryseobacterium salivictor</name>
    <dbReference type="NCBI Taxonomy" id="2547600"/>
    <lineage>
        <taxon>Bacteria</taxon>
        <taxon>Pseudomonadati</taxon>
        <taxon>Bacteroidota</taxon>
        <taxon>Flavobacteriia</taxon>
        <taxon>Flavobacteriales</taxon>
        <taxon>Weeksellaceae</taxon>
        <taxon>Chryseobacterium group</taxon>
        <taxon>Chryseobacterium</taxon>
    </lineage>
</organism>
<dbReference type="Pfam" id="PF18962">
    <property type="entry name" value="Por_Secre_tail"/>
    <property type="match status" value="1"/>
</dbReference>
<feature type="signal peptide" evidence="2">
    <location>
        <begin position="1"/>
        <end position="25"/>
    </location>
</feature>
<feature type="domain" description="Secretion system C-terminal sorting" evidence="3">
    <location>
        <begin position="1164"/>
        <end position="1222"/>
    </location>
</feature>
<dbReference type="EMBL" id="CP037954">
    <property type="protein sequence ID" value="QBO57220.1"/>
    <property type="molecule type" value="Genomic_DNA"/>
</dbReference>
<proteinExistence type="predicted"/>
<protein>
    <recommendedName>
        <fullName evidence="3">Secretion system C-terminal sorting domain-containing protein</fullName>
    </recommendedName>
</protein>
<gene>
    <name evidence="4" type="ORF">NBC122_00371</name>
</gene>
<keyword evidence="1 2" id="KW-0732">Signal</keyword>
<dbReference type="AlphaFoldDB" id="A0A4P6ZCJ0"/>
<name>A0A4P6ZCJ0_9FLAO</name>
<dbReference type="InterPro" id="IPR026444">
    <property type="entry name" value="Secre_tail"/>
</dbReference>
<evidence type="ECO:0000259" key="3">
    <source>
        <dbReference type="Pfam" id="PF18962"/>
    </source>
</evidence>
<dbReference type="Pfam" id="PF22352">
    <property type="entry name" value="K319L-like_PKD"/>
    <property type="match status" value="1"/>
</dbReference>
<sequence>MKTNNFLRKTGFLLFFLFFSHFAMAQAVGDYRSKGDGNWNAIATWEVCTSISPVKWSPLTSGYPGTATVPLGYSTSSVTITHQVTIPDTMVSPVNLSFGDLIINGGKLHISPDNKTIVEFKTTQNVIIKNGTLNLNANQLTVKFPAGTQIVVNIGNGTCGSSDGVNGMGIIGGTCTNNVELWIGTVLYSTCTGNGGAPFGGNFCEVNNAGGTVRATATPSSLCIGNTVSLSTQNYSDATYKWSLVSGPGGYSIPSGTKIDVQVLPITLTVAGAYVFKIAVTRNGATVFDQVSVEVKPNDTVALSSTAGTNDQVVCAGTAINNITYATTGASGISDSGVRGKNGLPAGVSATWASNMITISGTPTVSGTFNYSISLTGGCGSAKAMGTITVNANLPANVSIVANPGTTICAGTSVTFTTIPTNGGASPTYQWYNGVTLIPGATSSTYTSTTLANGDLISVKMTSNASPCLTGSPAISNVLVMAVNPTLPVSVSIAANPGTTICAGTSVTFTTIPTNGGTSPTYQWYNGVTLIPGATSSTYTSTTLTNGDLISVKMTSNASPCLTGSPATSNVLVMAVNPNLPASVSVTTPSSIICVGTPTSFTFTATPTNGGSAPSYQWQVNGINVGTDSPTFTSTSLVVGNKVTVIMTSNASSCLANLQATSNAITIATQTAVYNTGKWTPALAPNLSAEIQSAYNSSAGNLDVCSLLITNNAPVTIRKGGFFKVQNGVTVTQGSSLTVETDGNLIQTNDNPTPPNSGAITVLRDIKIGVTRNQYNYVGSPVDFIAGQNLKTIYPGITFALYHNEANNLFGTSSGANIPGRGLAIKEPTTAAVPVGNMEVTAKYIGVPQNGKINFPLANSNTGTNTSLGYNLLGNPYPSNIDLIKLYELNGGNRQTGKASENISATFYLWDNEVNDVFVQQGSAYNGQAYAIFNVFAGNKGTGTSAAGYLNTKVIGEKIPSQIISVGQGFMTKALAKGYTLVFNNSIRTDAEVTASFLGRTQNQDLEDDRFWLRLISPAKVTSTLAVVYFDGGSDAFGAEDSESKLGSDDIFSLVDNKKIGINGKRAFTIADKIALGTKHFQTGIYMIAAGKREGVFDKGQKIYLKDKQTGTVTNLSEGSYSFEATAGETTGRFEIIYQPDAVLVTDNMVKERVVVYRDGSDFVITSKNEKMTGVEMYDTSGKLISKMQPNSTKVVIPAERMSNGLYILKINQNETVTVKKILK</sequence>
<feature type="chain" id="PRO_5020188501" description="Secretion system C-terminal sorting domain-containing protein" evidence="2">
    <location>
        <begin position="26"/>
        <end position="1224"/>
    </location>
</feature>
<dbReference type="Gene3D" id="2.60.40.10">
    <property type="entry name" value="Immunoglobulins"/>
    <property type="match status" value="1"/>
</dbReference>
<dbReference type="InterPro" id="IPR013783">
    <property type="entry name" value="Ig-like_fold"/>
</dbReference>
<evidence type="ECO:0000256" key="1">
    <source>
        <dbReference type="ARBA" id="ARBA00022729"/>
    </source>
</evidence>
<dbReference type="NCBIfam" id="TIGR04183">
    <property type="entry name" value="Por_Secre_tail"/>
    <property type="match status" value="1"/>
</dbReference>
<dbReference type="KEGG" id="csal:NBC122_00371"/>
<dbReference type="RefSeq" id="WP_133438741.1">
    <property type="nucleotide sequence ID" value="NZ_CP037954.1"/>
</dbReference>
<reference evidence="4 5" key="1">
    <citation type="submission" date="2019-03" db="EMBL/GenBank/DDBJ databases">
        <authorList>
            <person name="Kim H."/>
            <person name="Yu S.-M."/>
        </authorList>
    </citation>
    <scope>NUCLEOTIDE SEQUENCE [LARGE SCALE GENOMIC DNA]</scope>
    <source>
        <strain evidence="4 5">NBC122</strain>
    </source>
</reference>
<dbReference type="Gene3D" id="2.60.40.2700">
    <property type="match status" value="2"/>
</dbReference>
<dbReference type="Proteomes" id="UP000294419">
    <property type="component" value="Chromosome"/>
</dbReference>
<accession>A0A4P6ZCJ0</accession>